<organism evidence="2 3">
    <name type="scientific">Gordonia hankookensis</name>
    <dbReference type="NCBI Taxonomy" id="589403"/>
    <lineage>
        <taxon>Bacteria</taxon>
        <taxon>Bacillati</taxon>
        <taxon>Actinomycetota</taxon>
        <taxon>Actinomycetes</taxon>
        <taxon>Mycobacteriales</taxon>
        <taxon>Gordoniaceae</taxon>
        <taxon>Gordonia</taxon>
    </lineage>
</organism>
<comment type="caution">
    <text evidence="2">The sequence shown here is derived from an EMBL/GenBank/DDBJ whole genome shotgun (WGS) entry which is preliminary data.</text>
</comment>
<dbReference type="Proteomes" id="UP000602395">
    <property type="component" value="Unassembled WGS sequence"/>
</dbReference>
<keyword evidence="1" id="KW-0472">Membrane</keyword>
<accession>A0ABR7WDB1</accession>
<dbReference type="RefSeq" id="WP_190267366.1">
    <property type="nucleotide sequence ID" value="NZ_BAABAD010000004.1"/>
</dbReference>
<name>A0ABR7WDB1_9ACTN</name>
<feature type="transmembrane region" description="Helical" evidence="1">
    <location>
        <begin position="104"/>
        <end position="133"/>
    </location>
</feature>
<evidence type="ECO:0000256" key="1">
    <source>
        <dbReference type="SAM" id="Phobius"/>
    </source>
</evidence>
<evidence type="ECO:0000313" key="2">
    <source>
        <dbReference type="EMBL" id="MBD1320784.1"/>
    </source>
</evidence>
<feature type="transmembrane region" description="Helical" evidence="1">
    <location>
        <begin position="81"/>
        <end position="98"/>
    </location>
</feature>
<keyword evidence="1" id="KW-0812">Transmembrane</keyword>
<gene>
    <name evidence="2" type="ORF">IDF66_14460</name>
</gene>
<reference evidence="2 3" key="1">
    <citation type="submission" date="2020-09" db="EMBL/GenBank/DDBJ databases">
        <title>Novel species in genus Gordonia.</title>
        <authorList>
            <person name="Zhang G."/>
        </authorList>
    </citation>
    <scope>NUCLEOTIDE SEQUENCE [LARGE SCALE GENOMIC DNA]</scope>
    <source>
        <strain evidence="2 3">ON-33</strain>
    </source>
</reference>
<keyword evidence="1" id="KW-1133">Transmembrane helix</keyword>
<evidence type="ECO:0000313" key="3">
    <source>
        <dbReference type="Proteomes" id="UP000602395"/>
    </source>
</evidence>
<keyword evidence="3" id="KW-1185">Reference proteome</keyword>
<protein>
    <submittedName>
        <fullName evidence="2">Uncharacterized protein</fullName>
    </submittedName>
</protein>
<feature type="transmembrane region" description="Helical" evidence="1">
    <location>
        <begin position="6"/>
        <end position="25"/>
    </location>
</feature>
<proteinExistence type="predicted"/>
<sequence length="154" mass="16064">MDSWGAVVGLGLLAAAVSVIAFVRYRERETTILQRDVALARELRDLAGGDDIRVAAVDEFELAIYQRLFYASVVAPRIRSAAWALLGAVLAVAAALATGPGDGLLYSVVHIVAVIVAVGFGVAAVAFAALAVFHTATTPRVSFADSYANSAESE</sequence>
<dbReference type="EMBL" id="JACWMS010000002">
    <property type="protein sequence ID" value="MBD1320784.1"/>
    <property type="molecule type" value="Genomic_DNA"/>
</dbReference>